<keyword evidence="8" id="KW-0406">Ion transport</keyword>
<dbReference type="Gene3D" id="1.20.58.390">
    <property type="entry name" value="Neurotransmitter-gated ion-channel transmembrane domain"/>
    <property type="match status" value="1"/>
</dbReference>
<sequence length="381" mass="43418">MAKIICSSSPESVLERSRGVISSLSLFPFTQICSTNIWDFTVEINAYLIVKWSDKRILVDFSKFNADPEEEGAPDTYIFTNNSIEFNEELLDLWQPVELELVGKLWLPDSEILRLKSFHSLSVLDRLQGLWMTLRHGILFVLATRIRFMCPMNYAKFPMDTQTCKFQIGSFNYDNKKMRYHTDYLPSMPNSTDSILDYDVSIVPLLPHQTYYLPAETGNYSVAGFRMVLTRKISHYMITYYLPSGLFVVVSWASFLIPSDDIQGRMALLVTLFLVLVNIFNAITTNSPKADGLNALQAWVKIRNIQGHSGDYPSCIPAALPIPNGNPAIQTHVQNRLRIAAINKLTKKEQLMARLDITCLIVFPILFLVFVLIYGLCVQFL</sequence>
<comment type="subcellular location">
    <subcellularLocation>
        <location evidence="2">Cell membrane</location>
    </subcellularLocation>
    <subcellularLocation>
        <location evidence="1">Membrane</location>
        <topology evidence="1">Multi-pass membrane protein</topology>
    </subcellularLocation>
</comment>
<dbReference type="SUPFAM" id="SSF90112">
    <property type="entry name" value="Neurotransmitter-gated ion-channel transmembrane pore"/>
    <property type="match status" value="1"/>
</dbReference>
<keyword evidence="7" id="KW-1133">Transmembrane helix</keyword>
<evidence type="ECO:0000313" key="12">
    <source>
        <dbReference type="EMBL" id="CAF2978297.1"/>
    </source>
</evidence>
<protein>
    <submittedName>
        <fullName evidence="12">(salmon louse) hypothetical protein</fullName>
    </submittedName>
</protein>
<evidence type="ECO:0000256" key="10">
    <source>
        <dbReference type="ARBA" id="ARBA00023303"/>
    </source>
</evidence>
<keyword evidence="13" id="KW-1185">Reference proteome</keyword>
<keyword evidence="4" id="KW-1003">Cell membrane</keyword>
<keyword evidence="3" id="KW-0813">Transport</keyword>
<evidence type="ECO:0000256" key="6">
    <source>
        <dbReference type="ARBA" id="ARBA00022729"/>
    </source>
</evidence>
<dbReference type="GO" id="GO:0004888">
    <property type="term" value="F:transmembrane signaling receptor activity"/>
    <property type="evidence" value="ECO:0007669"/>
    <property type="project" value="InterPro"/>
</dbReference>
<dbReference type="EMBL" id="HG994585">
    <property type="protein sequence ID" value="CAF2978297.1"/>
    <property type="molecule type" value="Genomic_DNA"/>
</dbReference>
<evidence type="ECO:0000256" key="2">
    <source>
        <dbReference type="ARBA" id="ARBA00004236"/>
    </source>
</evidence>
<dbReference type="InterPro" id="IPR036734">
    <property type="entry name" value="Neur_chan_lig-bd_sf"/>
</dbReference>
<keyword evidence="9" id="KW-0472">Membrane</keyword>
<proteinExistence type="predicted"/>
<dbReference type="PANTHER" id="PTHR18945">
    <property type="entry name" value="NEUROTRANSMITTER GATED ION CHANNEL"/>
    <property type="match status" value="1"/>
</dbReference>
<dbReference type="PRINTS" id="PR00253">
    <property type="entry name" value="GABAARECEPTR"/>
</dbReference>
<dbReference type="InterPro" id="IPR006028">
    <property type="entry name" value="GABAA/Glycine_rcpt"/>
</dbReference>
<dbReference type="AlphaFoldDB" id="A0A7R8HAZ3"/>
<gene>
    <name evidence="12" type="ORF">LSAA_11335</name>
</gene>
<keyword evidence="10" id="KW-0407">Ion channel</keyword>
<evidence type="ECO:0000256" key="1">
    <source>
        <dbReference type="ARBA" id="ARBA00004141"/>
    </source>
</evidence>
<dbReference type="Proteomes" id="UP000675881">
    <property type="component" value="Chromosome 6"/>
</dbReference>
<evidence type="ECO:0000256" key="4">
    <source>
        <dbReference type="ARBA" id="ARBA00022475"/>
    </source>
</evidence>
<dbReference type="SUPFAM" id="SSF63712">
    <property type="entry name" value="Nicotinic receptor ligand binding domain-like"/>
    <property type="match status" value="1"/>
</dbReference>
<dbReference type="InterPro" id="IPR006201">
    <property type="entry name" value="Neur_channel"/>
</dbReference>
<evidence type="ECO:0000256" key="8">
    <source>
        <dbReference type="ARBA" id="ARBA00023065"/>
    </source>
</evidence>
<dbReference type="InterPro" id="IPR006202">
    <property type="entry name" value="Neur_chan_lig-bd"/>
</dbReference>
<dbReference type="GO" id="GO:0005230">
    <property type="term" value="F:extracellular ligand-gated monoatomic ion channel activity"/>
    <property type="evidence" value="ECO:0007669"/>
    <property type="project" value="InterPro"/>
</dbReference>
<feature type="domain" description="Neurotransmitter-gated ion-channel ligand-binding" evidence="11">
    <location>
        <begin position="80"/>
        <end position="184"/>
    </location>
</feature>
<dbReference type="OrthoDB" id="6346517at2759"/>
<name>A0A7R8HAZ3_LEPSM</name>
<dbReference type="InterPro" id="IPR038050">
    <property type="entry name" value="Neuro_actylchol_rec"/>
</dbReference>
<organism evidence="12 13">
    <name type="scientific">Lepeophtheirus salmonis</name>
    <name type="common">Salmon louse</name>
    <name type="synonym">Caligus salmonis</name>
    <dbReference type="NCBI Taxonomy" id="72036"/>
    <lineage>
        <taxon>Eukaryota</taxon>
        <taxon>Metazoa</taxon>
        <taxon>Ecdysozoa</taxon>
        <taxon>Arthropoda</taxon>
        <taxon>Crustacea</taxon>
        <taxon>Multicrustacea</taxon>
        <taxon>Hexanauplia</taxon>
        <taxon>Copepoda</taxon>
        <taxon>Siphonostomatoida</taxon>
        <taxon>Caligidae</taxon>
        <taxon>Lepeophtheirus</taxon>
    </lineage>
</organism>
<evidence type="ECO:0000256" key="5">
    <source>
        <dbReference type="ARBA" id="ARBA00022692"/>
    </source>
</evidence>
<evidence type="ECO:0000313" key="13">
    <source>
        <dbReference type="Proteomes" id="UP000675881"/>
    </source>
</evidence>
<keyword evidence="5" id="KW-0812">Transmembrane</keyword>
<evidence type="ECO:0000256" key="9">
    <source>
        <dbReference type="ARBA" id="ARBA00023136"/>
    </source>
</evidence>
<evidence type="ECO:0000256" key="7">
    <source>
        <dbReference type="ARBA" id="ARBA00022989"/>
    </source>
</evidence>
<accession>A0A7R8HAZ3</accession>
<dbReference type="Pfam" id="PF02931">
    <property type="entry name" value="Neur_chan_LBD"/>
    <property type="match status" value="1"/>
</dbReference>
<reference evidence="12" key="1">
    <citation type="submission" date="2021-02" db="EMBL/GenBank/DDBJ databases">
        <authorList>
            <person name="Bekaert M."/>
        </authorList>
    </citation>
    <scope>NUCLEOTIDE SEQUENCE</scope>
    <source>
        <strain evidence="12">IoA-00</strain>
    </source>
</reference>
<dbReference type="InterPro" id="IPR036719">
    <property type="entry name" value="Neuro-gated_channel_TM_sf"/>
</dbReference>
<dbReference type="Gene3D" id="2.70.170.10">
    <property type="entry name" value="Neurotransmitter-gated ion-channel ligand-binding domain"/>
    <property type="match status" value="1"/>
</dbReference>
<evidence type="ECO:0000256" key="3">
    <source>
        <dbReference type="ARBA" id="ARBA00022448"/>
    </source>
</evidence>
<evidence type="ECO:0000259" key="11">
    <source>
        <dbReference type="Pfam" id="PF02931"/>
    </source>
</evidence>
<dbReference type="GO" id="GO:0005886">
    <property type="term" value="C:plasma membrane"/>
    <property type="evidence" value="ECO:0007669"/>
    <property type="project" value="UniProtKB-SubCell"/>
</dbReference>
<keyword evidence="6" id="KW-0732">Signal</keyword>